<evidence type="ECO:0000259" key="3">
    <source>
        <dbReference type="Pfam" id="PF22725"/>
    </source>
</evidence>
<dbReference type="GO" id="GO:0016491">
    <property type="term" value="F:oxidoreductase activity"/>
    <property type="evidence" value="ECO:0007669"/>
    <property type="project" value="UniProtKB-KW"/>
</dbReference>
<dbReference type="PANTHER" id="PTHR43818:SF11">
    <property type="entry name" value="BCDNA.GH03377"/>
    <property type="match status" value="1"/>
</dbReference>
<dbReference type="EMBL" id="JACYXZ010000003">
    <property type="protein sequence ID" value="MBD8870644.1"/>
    <property type="molecule type" value="Genomic_DNA"/>
</dbReference>
<feature type="domain" description="Gfo/Idh/MocA-like oxidoreductase N-terminal" evidence="2">
    <location>
        <begin position="9"/>
        <end position="128"/>
    </location>
</feature>
<protein>
    <submittedName>
        <fullName evidence="4">Gfo/Idh/MocA family oxidoreductase</fullName>
    </submittedName>
</protein>
<feature type="domain" description="GFO/IDH/MocA-like oxidoreductase" evidence="3">
    <location>
        <begin position="147"/>
        <end position="291"/>
    </location>
</feature>
<comment type="caution">
    <text evidence="4">The sequence shown here is derived from an EMBL/GenBank/DDBJ whole genome shotgun (WGS) entry which is preliminary data.</text>
</comment>
<reference evidence="4" key="1">
    <citation type="submission" date="2020-09" db="EMBL/GenBank/DDBJ databases">
        <title>Nocardioides sp. strain MJB4 16S ribosomal RNA gene Genome sequencing and assembly.</title>
        <authorList>
            <person name="Kim I."/>
        </authorList>
    </citation>
    <scope>NUCLEOTIDE SEQUENCE</scope>
    <source>
        <strain evidence="4">MJB4</strain>
    </source>
</reference>
<dbReference type="PANTHER" id="PTHR43818">
    <property type="entry name" value="BCDNA.GH03377"/>
    <property type="match status" value="1"/>
</dbReference>
<dbReference type="Pfam" id="PF22725">
    <property type="entry name" value="GFO_IDH_MocA_C3"/>
    <property type="match status" value="1"/>
</dbReference>
<organism evidence="4 5">
    <name type="scientific">Nocardioides donggukensis</name>
    <dbReference type="NCBI Taxonomy" id="2774019"/>
    <lineage>
        <taxon>Bacteria</taxon>
        <taxon>Bacillati</taxon>
        <taxon>Actinomycetota</taxon>
        <taxon>Actinomycetes</taxon>
        <taxon>Propionibacteriales</taxon>
        <taxon>Nocardioidaceae</taxon>
        <taxon>Nocardioides</taxon>
    </lineage>
</organism>
<dbReference type="AlphaFoldDB" id="A0A927Q2R7"/>
<name>A0A927Q2R7_9ACTN</name>
<dbReference type="Proteomes" id="UP000616839">
    <property type="component" value="Unassembled WGS sequence"/>
</dbReference>
<keyword evidence="1" id="KW-0560">Oxidoreductase</keyword>
<dbReference type="InterPro" id="IPR000683">
    <property type="entry name" value="Gfo/Idh/MocA-like_OxRdtase_N"/>
</dbReference>
<dbReference type="InterPro" id="IPR055170">
    <property type="entry name" value="GFO_IDH_MocA-like_dom"/>
</dbReference>
<dbReference type="SUPFAM" id="SSF55347">
    <property type="entry name" value="Glyceraldehyde-3-phosphate dehydrogenase-like, C-terminal domain"/>
    <property type="match status" value="1"/>
</dbReference>
<dbReference type="InterPro" id="IPR050463">
    <property type="entry name" value="Gfo/Idh/MocA_oxidrdct_glycsds"/>
</dbReference>
<evidence type="ECO:0000313" key="4">
    <source>
        <dbReference type="EMBL" id="MBD8870644.1"/>
    </source>
</evidence>
<accession>A0A927Q2R7</accession>
<dbReference type="Pfam" id="PF01408">
    <property type="entry name" value="GFO_IDH_MocA"/>
    <property type="match status" value="1"/>
</dbReference>
<gene>
    <name evidence="4" type="ORF">IE331_13495</name>
</gene>
<keyword evidence="5" id="KW-1185">Reference proteome</keyword>
<dbReference type="Gene3D" id="3.40.50.720">
    <property type="entry name" value="NAD(P)-binding Rossmann-like Domain"/>
    <property type="match status" value="1"/>
</dbReference>
<dbReference type="SUPFAM" id="SSF51735">
    <property type="entry name" value="NAD(P)-binding Rossmann-fold domains"/>
    <property type="match status" value="1"/>
</dbReference>
<evidence type="ECO:0000313" key="5">
    <source>
        <dbReference type="Proteomes" id="UP000616839"/>
    </source>
</evidence>
<proteinExistence type="predicted"/>
<evidence type="ECO:0000256" key="1">
    <source>
        <dbReference type="ARBA" id="ARBA00023002"/>
    </source>
</evidence>
<dbReference type="RefSeq" id="WP_192143923.1">
    <property type="nucleotide sequence ID" value="NZ_JACYXZ010000003.1"/>
</dbReference>
<dbReference type="Gene3D" id="3.30.360.10">
    <property type="entry name" value="Dihydrodipicolinate Reductase, domain 2"/>
    <property type="match status" value="1"/>
</dbReference>
<sequence>MTQKKPSLAIGMIGHAFMGAAHSQAWRTAPHFFDLPLDPAMRVVCGRDPARTAAAAERLGWAESATSWREVIGRDDVDLVDICTPGDTHAEIAIAALEAGKHVLCEKPLANTVAEAEEMASAADRAAVHGVRAMVGFTYRRVPAIVLARRLVADGRLGEIRHVRAHYLQDWLADPDAPLSWRLDKDQAGSGALGDIGAHVVDLTQFVLGEQIREVSGQLETFVKERPVASGAAGLTGGTTGSERGAVTVDDAAVFLARFAGGALGVFEATRFATGRKNAIRIEINGAKGSLSFDFEDMNVLHFHDASADDLEAGFRRIVVTEPGHPYIAAWWPPGHGLGYEHGFTHQVVDLIGALGAGEEPTPTFADGLRVQRVLAAVETSSDTRSWQEIPA</sequence>
<evidence type="ECO:0000259" key="2">
    <source>
        <dbReference type="Pfam" id="PF01408"/>
    </source>
</evidence>
<dbReference type="InterPro" id="IPR036291">
    <property type="entry name" value="NAD(P)-bd_dom_sf"/>
</dbReference>
<dbReference type="GO" id="GO:0000166">
    <property type="term" value="F:nucleotide binding"/>
    <property type="evidence" value="ECO:0007669"/>
    <property type="project" value="InterPro"/>
</dbReference>